<gene>
    <name evidence="6" type="ORF">FIBSPDRAFT_799225</name>
</gene>
<evidence type="ECO:0000256" key="3">
    <source>
        <dbReference type="ARBA" id="ARBA00030932"/>
    </source>
</evidence>
<evidence type="ECO:0000313" key="7">
    <source>
        <dbReference type="Proteomes" id="UP000076532"/>
    </source>
</evidence>
<evidence type="ECO:0000256" key="2">
    <source>
        <dbReference type="ARBA" id="ARBA00022737"/>
    </source>
</evidence>
<accession>A0A166AXV6</accession>
<feature type="region of interest" description="Disordered" evidence="5">
    <location>
        <begin position="737"/>
        <end position="761"/>
    </location>
</feature>
<name>A0A166AXV6_9AGAM</name>
<dbReference type="PANTHER" id="PTHR13102">
    <property type="entry name" value="NUCLEOLAR PROTEIN 9"/>
    <property type="match status" value="1"/>
</dbReference>
<feature type="compositionally biased region" description="Basic residues" evidence="5">
    <location>
        <begin position="1"/>
        <end position="13"/>
    </location>
</feature>
<evidence type="ECO:0000256" key="1">
    <source>
        <dbReference type="ARBA" id="ARBA00016427"/>
    </source>
</evidence>
<dbReference type="AlphaFoldDB" id="A0A166AXV6"/>
<feature type="compositionally biased region" description="Basic and acidic residues" evidence="5">
    <location>
        <begin position="512"/>
        <end position="526"/>
    </location>
</feature>
<feature type="compositionally biased region" description="Basic and acidic residues" evidence="5">
    <location>
        <begin position="14"/>
        <end position="30"/>
    </location>
</feature>
<protein>
    <recommendedName>
        <fullName evidence="1">Nucleolar protein 9</fullName>
    </recommendedName>
    <alternativeName>
        <fullName evidence="3 4">Pumilio domain-containing protein NOP9</fullName>
    </alternativeName>
</protein>
<feature type="compositionally biased region" description="Low complexity" evidence="5">
    <location>
        <begin position="686"/>
        <end position="701"/>
    </location>
</feature>
<organism evidence="6 7">
    <name type="scientific">Athelia psychrophila</name>
    <dbReference type="NCBI Taxonomy" id="1759441"/>
    <lineage>
        <taxon>Eukaryota</taxon>
        <taxon>Fungi</taxon>
        <taxon>Dikarya</taxon>
        <taxon>Basidiomycota</taxon>
        <taxon>Agaricomycotina</taxon>
        <taxon>Agaricomycetes</taxon>
        <taxon>Agaricomycetidae</taxon>
        <taxon>Atheliales</taxon>
        <taxon>Atheliaceae</taxon>
        <taxon>Athelia</taxon>
    </lineage>
</organism>
<keyword evidence="7" id="KW-1185">Reference proteome</keyword>
<dbReference type="GO" id="GO:0000056">
    <property type="term" value="P:ribosomal small subunit export from nucleus"/>
    <property type="evidence" value="ECO:0007669"/>
    <property type="project" value="TreeGrafter"/>
</dbReference>
<sequence length="786" mass="87882">MPKEFRKRGKKNKKGADKDEWKPPKEDRPLNQDQPEEGRSWIIPASKEEDEVNLEAPFGYIDVNVKAYFRTVDVQIRDWQVNEAEATEDGDPNEERRMFFVAALTEMSDKETQLATDPDCSNVLERMSYSMDDFARRVFVDRLAGSYEVLVKHRFASHVCQTLFTVAADTIAREEKGILPPTTDFPNEGELRTLTEQIPAICEELVPSFTQLIMDPFASHVIRALLLLLSPLANSSNDASKSHQNVRSKKSAAWKARQAPMKNVFAEHKSKATEGGNQAITTPKAFKKAAANFVRILREELGANEVRALAANKVASPVLQILLEIEADQGMSDAPDSLMDRVLVGIITLYNEDPSAVPEQSDYLSTLLRDPTSSHLLETLVARAPERAFVSLWSTYFQGNMSRLAAHNVANFVVARALGRASPEQLSEACQELRDSWAKIIKLSRSGVLKAVIDRAVTLHNSEKEIGEAICTAFELETPEDYNMFVPCVMVLKPLSQYRSILAMVPSTPHNGQDDQDRHSKGRTDSSDNPLEPKVQGALLLQSMLLLHEPHNELVTNSIKALPIEDLLKLAHHPTGSRVFDVLFESSTVPYKVKRTFVMSFIDHYHTLVDDRIGSRVGDRCWAFADPYLREKIAKSMFSQEQFLAGSFYGKFFARHLNLYLLQRKPEEWRNLQIQNKAAQALKAAPTPSTTTEPSTEPTPTSDEKSKKKRKRGSAPGNEIDALFDTSLGKKLKRVALNPEDLSAANKTDEQLPAKGDKGLDDILTAIRAVPKGDGDSSRKKKSKQT</sequence>
<dbReference type="InterPro" id="IPR001313">
    <property type="entry name" value="Pumilio_RNA-bd_rpt"/>
</dbReference>
<dbReference type="STRING" id="436010.A0A166AXV6"/>
<dbReference type="GO" id="GO:0005730">
    <property type="term" value="C:nucleolus"/>
    <property type="evidence" value="ECO:0007669"/>
    <property type="project" value="TreeGrafter"/>
</dbReference>
<feature type="region of interest" description="Disordered" evidence="5">
    <location>
        <begin position="1"/>
        <end position="44"/>
    </location>
</feature>
<dbReference type="OrthoDB" id="392571at2759"/>
<dbReference type="InterPro" id="IPR016024">
    <property type="entry name" value="ARM-type_fold"/>
</dbReference>
<feature type="region of interest" description="Disordered" evidence="5">
    <location>
        <begin position="506"/>
        <end position="532"/>
    </location>
</feature>
<dbReference type="GO" id="GO:0003723">
    <property type="term" value="F:RNA binding"/>
    <property type="evidence" value="ECO:0007669"/>
    <property type="project" value="InterPro"/>
</dbReference>
<dbReference type="GO" id="GO:0030688">
    <property type="term" value="C:preribosome, small subunit precursor"/>
    <property type="evidence" value="ECO:0007669"/>
    <property type="project" value="TreeGrafter"/>
</dbReference>
<dbReference type="Pfam" id="PF22493">
    <property type="entry name" value="PUF_NOP9"/>
    <property type="match status" value="1"/>
</dbReference>
<dbReference type="Gene3D" id="1.25.10.10">
    <property type="entry name" value="Leucine-rich Repeat Variant"/>
    <property type="match status" value="3"/>
</dbReference>
<evidence type="ECO:0000256" key="4">
    <source>
        <dbReference type="ARBA" id="ARBA00031929"/>
    </source>
</evidence>
<feature type="region of interest" description="Disordered" evidence="5">
    <location>
        <begin position="680"/>
        <end position="722"/>
    </location>
</feature>
<dbReference type="GO" id="GO:0030686">
    <property type="term" value="C:90S preribosome"/>
    <property type="evidence" value="ECO:0007669"/>
    <property type="project" value="TreeGrafter"/>
</dbReference>
<proteinExistence type="predicted"/>
<dbReference type="GO" id="GO:0000447">
    <property type="term" value="P:endonucleolytic cleavage in ITS1 to separate SSU-rRNA from 5.8S rRNA and LSU-rRNA from tricistronic rRNA transcript (SSU-rRNA, 5.8S rRNA, LSU-rRNA)"/>
    <property type="evidence" value="ECO:0007669"/>
    <property type="project" value="TreeGrafter"/>
</dbReference>
<dbReference type="PANTHER" id="PTHR13102:SF0">
    <property type="entry name" value="NUCLEOLAR PROTEIN 9"/>
    <property type="match status" value="1"/>
</dbReference>
<dbReference type="EMBL" id="KV417652">
    <property type="protein sequence ID" value="KZP12070.1"/>
    <property type="molecule type" value="Genomic_DNA"/>
</dbReference>
<reference evidence="6 7" key="1">
    <citation type="journal article" date="2016" name="Mol. Biol. Evol.">
        <title>Comparative Genomics of Early-Diverging Mushroom-Forming Fungi Provides Insights into the Origins of Lignocellulose Decay Capabilities.</title>
        <authorList>
            <person name="Nagy L.G."/>
            <person name="Riley R."/>
            <person name="Tritt A."/>
            <person name="Adam C."/>
            <person name="Daum C."/>
            <person name="Floudas D."/>
            <person name="Sun H."/>
            <person name="Yadav J.S."/>
            <person name="Pangilinan J."/>
            <person name="Larsson K.H."/>
            <person name="Matsuura K."/>
            <person name="Barry K."/>
            <person name="Labutti K."/>
            <person name="Kuo R."/>
            <person name="Ohm R.A."/>
            <person name="Bhattacharya S.S."/>
            <person name="Shirouzu T."/>
            <person name="Yoshinaga Y."/>
            <person name="Martin F.M."/>
            <person name="Grigoriev I.V."/>
            <person name="Hibbett D.S."/>
        </authorList>
    </citation>
    <scope>NUCLEOTIDE SEQUENCE [LARGE SCALE GENOMIC DNA]</scope>
    <source>
        <strain evidence="6 7">CBS 109695</strain>
    </source>
</reference>
<dbReference type="SUPFAM" id="SSF48371">
    <property type="entry name" value="ARM repeat"/>
    <property type="match status" value="2"/>
</dbReference>
<feature type="compositionally biased region" description="Basic and acidic residues" evidence="5">
    <location>
        <begin position="747"/>
        <end position="761"/>
    </location>
</feature>
<dbReference type="SMART" id="SM00025">
    <property type="entry name" value="Pumilio"/>
    <property type="match status" value="6"/>
</dbReference>
<evidence type="ECO:0000256" key="5">
    <source>
        <dbReference type="SAM" id="MobiDB-lite"/>
    </source>
</evidence>
<dbReference type="Proteomes" id="UP000076532">
    <property type="component" value="Unassembled WGS sequence"/>
</dbReference>
<evidence type="ECO:0000313" key="6">
    <source>
        <dbReference type="EMBL" id="KZP12070.1"/>
    </source>
</evidence>
<dbReference type="InterPro" id="IPR011989">
    <property type="entry name" value="ARM-like"/>
</dbReference>
<dbReference type="InterPro" id="IPR040000">
    <property type="entry name" value="NOP9"/>
</dbReference>
<keyword evidence="2" id="KW-0677">Repeat</keyword>
<dbReference type="GO" id="GO:0000472">
    <property type="term" value="P:endonucleolytic cleavage to generate mature 5'-end of SSU-rRNA from (SSU-rRNA, 5.8S rRNA, LSU-rRNA)"/>
    <property type="evidence" value="ECO:0007669"/>
    <property type="project" value="TreeGrafter"/>
</dbReference>
<dbReference type="GO" id="GO:0000480">
    <property type="term" value="P:endonucleolytic cleavage in 5'-ETS of tricistronic rRNA transcript (SSU-rRNA, 5.8S rRNA, LSU-rRNA)"/>
    <property type="evidence" value="ECO:0007669"/>
    <property type="project" value="TreeGrafter"/>
</dbReference>